<dbReference type="OrthoDB" id="6997941at2"/>
<feature type="chain" id="PRO_5010237999" description="Lipoprotein" evidence="1">
    <location>
        <begin position="28"/>
        <end position="107"/>
    </location>
</feature>
<dbReference type="EMBL" id="FNCO01000023">
    <property type="protein sequence ID" value="SDJ19882.1"/>
    <property type="molecule type" value="Genomic_DNA"/>
</dbReference>
<proteinExistence type="predicted"/>
<evidence type="ECO:0000313" key="2">
    <source>
        <dbReference type="EMBL" id="SDJ19882.1"/>
    </source>
</evidence>
<feature type="signal peptide" evidence="1">
    <location>
        <begin position="1"/>
        <end position="27"/>
    </location>
</feature>
<dbReference type="RefSeq" id="WP_074758600.1">
    <property type="nucleotide sequence ID" value="NZ_FNCO01000023.1"/>
</dbReference>
<reference evidence="3" key="1">
    <citation type="submission" date="2016-10" db="EMBL/GenBank/DDBJ databases">
        <authorList>
            <person name="Varghese N."/>
            <person name="Submissions S."/>
        </authorList>
    </citation>
    <scope>NUCLEOTIDE SEQUENCE [LARGE SCALE GENOMIC DNA]</scope>
    <source>
        <strain evidence="3">ATCC 700689</strain>
    </source>
</reference>
<organism evidence="2 3">
    <name type="scientific">Pseudomonas abietaniphila</name>
    <dbReference type="NCBI Taxonomy" id="89065"/>
    <lineage>
        <taxon>Bacteria</taxon>
        <taxon>Pseudomonadati</taxon>
        <taxon>Pseudomonadota</taxon>
        <taxon>Gammaproteobacteria</taxon>
        <taxon>Pseudomonadales</taxon>
        <taxon>Pseudomonadaceae</taxon>
        <taxon>Pseudomonas</taxon>
    </lineage>
</organism>
<evidence type="ECO:0000313" key="3">
    <source>
        <dbReference type="Proteomes" id="UP000182894"/>
    </source>
</evidence>
<keyword evidence="1" id="KW-0732">Signal</keyword>
<keyword evidence="3" id="KW-1185">Reference proteome</keyword>
<dbReference type="STRING" id="89065.SAMN05216605_12341"/>
<sequence>MNLMKNSAALLLVIAVGSGLACSTALATTVLAEVPVTPATARDRCFDQLRGTAESSARRQEMNVVEMLEGYAVELGDGSVQCKARFLLLARDNQRADTGHWFQASAK</sequence>
<protein>
    <recommendedName>
        <fullName evidence="4">Lipoprotein</fullName>
    </recommendedName>
</protein>
<accession>A0A1G8RSG9</accession>
<name>A0A1G8RSG9_9PSED</name>
<dbReference type="AlphaFoldDB" id="A0A1G8RSG9"/>
<evidence type="ECO:0008006" key="4">
    <source>
        <dbReference type="Google" id="ProtNLM"/>
    </source>
</evidence>
<dbReference type="Proteomes" id="UP000182894">
    <property type="component" value="Unassembled WGS sequence"/>
</dbReference>
<dbReference type="PROSITE" id="PS51257">
    <property type="entry name" value="PROKAR_LIPOPROTEIN"/>
    <property type="match status" value="1"/>
</dbReference>
<gene>
    <name evidence="2" type="ORF">SAMN05216605_12341</name>
</gene>
<evidence type="ECO:0000256" key="1">
    <source>
        <dbReference type="SAM" id="SignalP"/>
    </source>
</evidence>